<keyword evidence="3" id="KW-0732">Signal</keyword>
<evidence type="ECO:0000256" key="2">
    <source>
        <dbReference type="SAM" id="Phobius"/>
    </source>
</evidence>
<keyword evidence="6" id="KW-1185">Reference proteome</keyword>
<dbReference type="PROSITE" id="PS51257">
    <property type="entry name" value="PROKAR_LIPOPROTEIN"/>
    <property type="match status" value="1"/>
</dbReference>
<feature type="region of interest" description="Disordered" evidence="1">
    <location>
        <begin position="370"/>
        <end position="404"/>
    </location>
</feature>
<evidence type="ECO:0000259" key="4">
    <source>
        <dbReference type="Pfam" id="PF25800"/>
    </source>
</evidence>
<feature type="transmembrane region" description="Helical" evidence="2">
    <location>
        <begin position="563"/>
        <end position="582"/>
    </location>
</feature>
<evidence type="ECO:0000313" key="5">
    <source>
        <dbReference type="EMBL" id="MFC4199869.1"/>
    </source>
</evidence>
<evidence type="ECO:0000256" key="3">
    <source>
        <dbReference type="SAM" id="SignalP"/>
    </source>
</evidence>
<organism evidence="5 6">
    <name type="scientific">Candidimonas humi</name>
    <dbReference type="NCBI Taxonomy" id="683355"/>
    <lineage>
        <taxon>Bacteria</taxon>
        <taxon>Pseudomonadati</taxon>
        <taxon>Pseudomonadota</taxon>
        <taxon>Betaproteobacteria</taxon>
        <taxon>Burkholderiales</taxon>
        <taxon>Alcaligenaceae</taxon>
        <taxon>Candidimonas</taxon>
    </lineage>
</organism>
<comment type="caution">
    <text evidence="5">The sequence shown here is derived from an EMBL/GenBank/DDBJ whole genome shotgun (WGS) entry which is preliminary data.</text>
</comment>
<dbReference type="InterPro" id="IPR057840">
    <property type="entry name" value="FimV_N"/>
</dbReference>
<evidence type="ECO:0000313" key="6">
    <source>
        <dbReference type="Proteomes" id="UP001595848"/>
    </source>
</evidence>
<feature type="compositionally biased region" description="Gly residues" evidence="1">
    <location>
        <begin position="460"/>
        <end position="473"/>
    </location>
</feature>
<feature type="compositionally biased region" description="Low complexity" evidence="1">
    <location>
        <begin position="474"/>
        <end position="544"/>
    </location>
</feature>
<keyword evidence="2" id="KW-0812">Transmembrane</keyword>
<keyword evidence="2" id="KW-0472">Membrane</keyword>
<feature type="domain" description="FimV N-terminal" evidence="4">
    <location>
        <begin position="35"/>
        <end position="138"/>
    </location>
</feature>
<feature type="region of interest" description="Disordered" evidence="1">
    <location>
        <begin position="279"/>
        <end position="302"/>
    </location>
</feature>
<feature type="compositionally biased region" description="Low complexity" evidence="1">
    <location>
        <begin position="432"/>
        <end position="459"/>
    </location>
</feature>
<feature type="chain" id="PRO_5045219909" evidence="3">
    <location>
        <begin position="34"/>
        <end position="629"/>
    </location>
</feature>
<keyword evidence="2" id="KW-1133">Transmembrane helix</keyword>
<dbReference type="Pfam" id="PF25800">
    <property type="entry name" value="FimV_N"/>
    <property type="match status" value="1"/>
</dbReference>
<evidence type="ECO:0000256" key="1">
    <source>
        <dbReference type="SAM" id="MobiDB-lite"/>
    </source>
</evidence>
<feature type="signal peptide" evidence="3">
    <location>
        <begin position="1"/>
        <end position="33"/>
    </location>
</feature>
<dbReference type="RefSeq" id="WP_217962443.1">
    <property type="nucleotide sequence ID" value="NZ_JAHTBN010000001.1"/>
</dbReference>
<accession>A0ABV8NVP8</accession>
<dbReference type="NCBIfam" id="TIGR03505">
    <property type="entry name" value="FimV_core"/>
    <property type="match status" value="1"/>
</dbReference>
<name>A0ABV8NVP8_9BURK</name>
<sequence>MPATRVAVSTRQWRAIPLAAALSAAALSCNVDAASLGHTRIVSAPGQPLRIDVPIVRLSAEELRTLQVALAPAASWAQAGLTPPAELSSLRLGMDDGPQPGMRIVHVTSSQAFDRPVADLLLEVRTSSGRQQYQVSVLAPAPRAAAARGAAGRAADGSRIGKPGQGHAAAVRIPVHNGDYLFTLARRHAVPGVTVYQMMVGLLRANPQAFIHANMNLVKAGATLRVPDVSMLTSVSDREARRIFEEQALEFARYRQRLAAAGVAAVPAAAADRGQVTAAASASGKPQSASPRDRLKLSSGAADDARADDAVALRKGIADSQHRISELEGNIGALGQALHGQQGAAGAGHGASAGTAEGGALRASAAGAAGAGLSTGSAGNGSGTSAGSGVSAAGPDGRQGDTAAGGAMLAQSGQAANGGDAAAQQGHAGAAGVAGQAGTGTQPGQAGAVGQSGQEAGAAGASGSGAAGAGQAGAGSSSSASGASSAASAGSGAAGAAAASSGSGTAGTSGSASSGSNAAGAASGSAAHPGGQAGAADAGAAGSATQQTSDKAGLSVSWIQEHMLGVITGLLALIVLIIAWLLRRANIARDDDGDDQPSAITEAMVQAKLDKINLDLSQAPSDEPPATKT</sequence>
<dbReference type="EMBL" id="JBHSBV010000001">
    <property type="protein sequence ID" value="MFC4199869.1"/>
    <property type="molecule type" value="Genomic_DNA"/>
</dbReference>
<feature type="region of interest" description="Disordered" evidence="1">
    <location>
        <begin position="432"/>
        <end position="544"/>
    </location>
</feature>
<dbReference type="InterPro" id="IPR020012">
    <property type="entry name" value="LysM_FimV"/>
</dbReference>
<gene>
    <name evidence="5" type="ORF">ACFOY1_02785</name>
</gene>
<reference evidence="6" key="1">
    <citation type="journal article" date="2019" name="Int. J. Syst. Evol. Microbiol.">
        <title>The Global Catalogue of Microorganisms (GCM) 10K type strain sequencing project: providing services to taxonomists for standard genome sequencing and annotation.</title>
        <authorList>
            <consortium name="The Broad Institute Genomics Platform"/>
            <consortium name="The Broad Institute Genome Sequencing Center for Infectious Disease"/>
            <person name="Wu L."/>
            <person name="Ma J."/>
        </authorList>
    </citation>
    <scope>NUCLEOTIDE SEQUENCE [LARGE SCALE GENOMIC DNA]</scope>
    <source>
        <strain evidence="6">LMG 24813</strain>
    </source>
</reference>
<proteinExistence type="predicted"/>
<feature type="compositionally biased region" description="Polar residues" evidence="1">
    <location>
        <begin position="279"/>
        <end position="290"/>
    </location>
</feature>
<protein>
    <submittedName>
        <fullName evidence="5">FimV family protein</fullName>
    </submittedName>
</protein>
<dbReference type="Proteomes" id="UP001595848">
    <property type="component" value="Unassembled WGS sequence"/>
</dbReference>